<protein>
    <submittedName>
        <fullName evidence="1">Uncharacterized protein</fullName>
    </submittedName>
</protein>
<reference evidence="1" key="1">
    <citation type="submission" date="2015-10" db="EMBL/GenBank/DDBJ databases">
        <title>EvidentialGene: Evidence-directed Construction of Complete mRNA Transcriptomes without Genomes.</title>
        <authorList>
            <person name="Gilbert D.G."/>
        </authorList>
    </citation>
    <scope>NUCLEOTIDE SEQUENCE</scope>
</reference>
<dbReference type="AlphaFoldDB" id="A0A0P6CCI2"/>
<organism evidence="1">
    <name type="scientific">Daphnia magna</name>
    <dbReference type="NCBI Taxonomy" id="35525"/>
    <lineage>
        <taxon>Eukaryota</taxon>
        <taxon>Metazoa</taxon>
        <taxon>Ecdysozoa</taxon>
        <taxon>Arthropoda</taxon>
        <taxon>Crustacea</taxon>
        <taxon>Branchiopoda</taxon>
        <taxon>Diplostraca</taxon>
        <taxon>Cladocera</taxon>
        <taxon>Anomopoda</taxon>
        <taxon>Daphniidae</taxon>
        <taxon>Daphnia</taxon>
    </lineage>
</organism>
<sequence>MLYPHQIVRSQLPKDLSFRNCSFRCSKRAMQVLFLGGRSMIMSHTTDQVDQVSSNTKLAIGSLMNIRQKAAPLENAVRPMHKMRFYALRPA</sequence>
<evidence type="ECO:0000313" key="1">
    <source>
        <dbReference type="EMBL" id="JAN75972.1"/>
    </source>
</evidence>
<dbReference type="EMBL" id="GDIQ01018765">
    <property type="protein sequence ID" value="JAN75972.1"/>
    <property type="molecule type" value="Transcribed_RNA"/>
</dbReference>
<proteinExistence type="predicted"/>
<name>A0A0P6CCI2_9CRUS</name>
<accession>A0A0P6CCI2</accession>